<evidence type="ECO:0000313" key="2">
    <source>
        <dbReference type="Proteomes" id="UP001163046"/>
    </source>
</evidence>
<dbReference type="Proteomes" id="UP001163046">
    <property type="component" value="Unassembled WGS sequence"/>
</dbReference>
<sequence length="307" mass="34261">MSFDGCDIESINGAPNDRLSSFLDRAADLSEIPLEFTKELSPVFVIIGWPMSGRGKGACPQCSLPYANRYKPDFCSCGFQLGGSFEPKTKKRKINEGNTEVVEVLPRVYSTKSSTRNDRCIVTKTTDNLWICLHKDCLKMRATFVSANNPKAFNCDHVALVERGPVSEPQDTWTPTEANITSFTECSETVKADIKRVVDSLKPDQPIVISVCENKYLVFGHPSATNTIGYCHVTKADGKLFCASKDCKSSVAKCKHVRQKELCLHLHTILLYNKTTKKVFVEEAEASKVSSLEEEIAMWQWQLQCGK</sequence>
<name>A0A9X0DAD3_9CNID</name>
<accession>A0A9X0DAD3</accession>
<keyword evidence="2" id="KW-1185">Reference proteome</keyword>
<comment type="caution">
    <text evidence="1">The sequence shown here is derived from an EMBL/GenBank/DDBJ whole genome shotgun (WGS) entry which is preliminary data.</text>
</comment>
<organism evidence="1 2">
    <name type="scientific">Desmophyllum pertusum</name>
    <dbReference type="NCBI Taxonomy" id="174260"/>
    <lineage>
        <taxon>Eukaryota</taxon>
        <taxon>Metazoa</taxon>
        <taxon>Cnidaria</taxon>
        <taxon>Anthozoa</taxon>
        <taxon>Hexacorallia</taxon>
        <taxon>Scleractinia</taxon>
        <taxon>Caryophylliina</taxon>
        <taxon>Caryophylliidae</taxon>
        <taxon>Desmophyllum</taxon>
    </lineage>
</organism>
<reference evidence="1" key="1">
    <citation type="submission" date="2023-01" db="EMBL/GenBank/DDBJ databases">
        <title>Genome assembly of the deep-sea coral Lophelia pertusa.</title>
        <authorList>
            <person name="Herrera S."/>
            <person name="Cordes E."/>
        </authorList>
    </citation>
    <scope>NUCLEOTIDE SEQUENCE</scope>
    <source>
        <strain evidence="1">USNM1676648</strain>
        <tissue evidence="1">Polyp</tissue>
    </source>
</reference>
<evidence type="ECO:0000313" key="1">
    <source>
        <dbReference type="EMBL" id="KAJ7391453.1"/>
    </source>
</evidence>
<gene>
    <name evidence="1" type="ORF">OS493_018500</name>
</gene>
<protein>
    <submittedName>
        <fullName evidence="1">Uncharacterized protein</fullName>
    </submittedName>
</protein>
<dbReference type="AlphaFoldDB" id="A0A9X0DAD3"/>
<dbReference type="EMBL" id="MU825406">
    <property type="protein sequence ID" value="KAJ7391453.1"/>
    <property type="molecule type" value="Genomic_DNA"/>
</dbReference>
<proteinExistence type="predicted"/>